<dbReference type="EMBL" id="CAJVQB010014244">
    <property type="protein sequence ID" value="CAG8767249.1"/>
    <property type="molecule type" value="Genomic_DNA"/>
</dbReference>
<protein>
    <submittedName>
        <fullName evidence="2">5638_t:CDS:1</fullName>
    </submittedName>
</protein>
<evidence type="ECO:0000256" key="1">
    <source>
        <dbReference type="SAM" id="MobiDB-lite"/>
    </source>
</evidence>
<feature type="region of interest" description="Disordered" evidence="1">
    <location>
        <begin position="149"/>
        <end position="171"/>
    </location>
</feature>
<dbReference type="Proteomes" id="UP000789901">
    <property type="component" value="Unassembled WGS sequence"/>
</dbReference>
<gene>
    <name evidence="2" type="ORF">GMARGA_LOCUS18131</name>
</gene>
<sequence length="171" mass="20022">MLTRALTPEQGEELQKIINKRFCGTLHDEQIPAALDFILEVLEYIITKGEEENDYTEWSDIGTEVKKIYNKAFISYRKLAKLEHTYEMDDPYDASWYSEKLLKEVLNVCNALSREIVQKKEETTRMNIMLEVKYEQKESAETDIVSEMELGNQKKDKNMTLEQDVLPTVTK</sequence>
<comment type="caution">
    <text evidence="2">The sequence shown here is derived from an EMBL/GenBank/DDBJ whole genome shotgun (WGS) entry which is preliminary data.</text>
</comment>
<reference evidence="2 3" key="1">
    <citation type="submission" date="2021-06" db="EMBL/GenBank/DDBJ databases">
        <authorList>
            <person name="Kallberg Y."/>
            <person name="Tangrot J."/>
            <person name="Rosling A."/>
        </authorList>
    </citation>
    <scope>NUCLEOTIDE SEQUENCE [LARGE SCALE GENOMIC DNA]</scope>
    <source>
        <strain evidence="2 3">120-4 pot B 10/14</strain>
    </source>
</reference>
<organism evidence="2 3">
    <name type="scientific">Gigaspora margarita</name>
    <dbReference type="NCBI Taxonomy" id="4874"/>
    <lineage>
        <taxon>Eukaryota</taxon>
        <taxon>Fungi</taxon>
        <taxon>Fungi incertae sedis</taxon>
        <taxon>Mucoromycota</taxon>
        <taxon>Glomeromycotina</taxon>
        <taxon>Glomeromycetes</taxon>
        <taxon>Diversisporales</taxon>
        <taxon>Gigasporaceae</taxon>
        <taxon>Gigaspora</taxon>
    </lineage>
</organism>
<proteinExistence type="predicted"/>
<evidence type="ECO:0000313" key="3">
    <source>
        <dbReference type="Proteomes" id="UP000789901"/>
    </source>
</evidence>
<name>A0ABN7VFV8_GIGMA</name>
<feature type="non-terminal residue" evidence="2">
    <location>
        <position position="171"/>
    </location>
</feature>
<evidence type="ECO:0000313" key="2">
    <source>
        <dbReference type="EMBL" id="CAG8767249.1"/>
    </source>
</evidence>
<keyword evidence="3" id="KW-1185">Reference proteome</keyword>
<accession>A0ABN7VFV8</accession>